<sequence>MYRLMRVAFKCSHLRDESSAQHHPVRSKPSSLLVRWHFFSPNRMETSKVGSMDPGLAIVRFHRSGHSRRLGSLRLPRVRVLVSPSSCSMAARSASASDAGMHSENPLSVRDR</sequence>
<dbReference type="AlphaFoldDB" id="A0A7S3UH28"/>
<feature type="region of interest" description="Disordered" evidence="1">
    <location>
        <begin position="90"/>
        <end position="112"/>
    </location>
</feature>
<evidence type="ECO:0000313" key="2">
    <source>
        <dbReference type="EMBL" id="CAE0612910.1"/>
    </source>
</evidence>
<reference evidence="2" key="1">
    <citation type="submission" date="2021-01" db="EMBL/GenBank/DDBJ databases">
        <authorList>
            <person name="Corre E."/>
            <person name="Pelletier E."/>
            <person name="Niang G."/>
            <person name="Scheremetjew M."/>
            <person name="Finn R."/>
            <person name="Kale V."/>
            <person name="Holt S."/>
            <person name="Cochrane G."/>
            <person name="Meng A."/>
            <person name="Brown T."/>
            <person name="Cohen L."/>
        </authorList>
    </citation>
    <scope>NUCLEOTIDE SEQUENCE</scope>
    <source>
        <strain evidence="2">CCMP1897</strain>
    </source>
</reference>
<evidence type="ECO:0000256" key="1">
    <source>
        <dbReference type="SAM" id="MobiDB-lite"/>
    </source>
</evidence>
<accession>A0A7S3UH28</accession>
<dbReference type="EMBL" id="HBIS01007799">
    <property type="protein sequence ID" value="CAE0612910.1"/>
    <property type="molecule type" value="Transcribed_RNA"/>
</dbReference>
<protein>
    <submittedName>
        <fullName evidence="2">Uncharacterized protein</fullName>
    </submittedName>
</protein>
<proteinExistence type="predicted"/>
<name>A0A7S3UH28_9CHLO</name>
<feature type="compositionally biased region" description="Low complexity" evidence="1">
    <location>
        <begin position="90"/>
        <end position="99"/>
    </location>
</feature>
<organism evidence="2">
    <name type="scientific">Picocystis salinarum</name>
    <dbReference type="NCBI Taxonomy" id="88271"/>
    <lineage>
        <taxon>Eukaryota</taxon>
        <taxon>Viridiplantae</taxon>
        <taxon>Chlorophyta</taxon>
        <taxon>Picocystophyceae</taxon>
        <taxon>Picocystales</taxon>
        <taxon>Picocystaceae</taxon>
        <taxon>Picocystis</taxon>
    </lineage>
</organism>
<gene>
    <name evidence="2" type="ORF">PSAL00342_LOCUS6809</name>
</gene>